<sequence length="84" mass="8902">MDPMQGTAVLPQGLPVLTPCQASIPKFEGAPAQSLQYYMHPYLVASAPVQAYAVPSPVQFSSPIPAIRPIAVPGGKDFFGSKFQ</sequence>
<comment type="caution">
    <text evidence="1">The sequence shown here is derived from an EMBL/GenBank/DDBJ whole genome shotgun (WGS) entry which is preliminary data.</text>
</comment>
<reference evidence="1 2" key="1">
    <citation type="journal article" date="2022" name="Nat. Plants">
        <title>Genomes of leafy and leafless Platanthera orchids illuminate the evolution of mycoheterotrophy.</title>
        <authorList>
            <person name="Li M.H."/>
            <person name="Liu K.W."/>
            <person name="Li Z."/>
            <person name="Lu H.C."/>
            <person name="Ye Q.L."/>
            <person name="Zhang D."/>
            <person name="Wang J.Y."/>
            <person name="Li Y.F."/>
            <person name="Zhong Z.M."/>
            <person name="Liu X."/>
            <person name="Yu X."/>
            <person name="Liu D.K."/>
            <person name="Tu X.D."/>
            <person name="Liu B."/>
            <person name="Hao Y."/>
            <person name="Liao X.Y."/>
            <person name="Jiang Y.T."/>
            <person name="Sun W.H."/>
            <person name="Chen J."/>
            <person name="Chen Y.Q."/>
            <person name="Ai Y."/>
            <person name="Zhai J.W."/>
            <person name="Wu S.S."/>
            <person name="Zhou Z."/>
            <person name="Hsiao Y.Y."/>
            <person name="Wu W.L."/>
            <person name="Chen Y.Y."/>
            <person name="Lin Y.F."/>
            <person name="Hsu J.L."/>
            <person name="Li C.Y."/>
            <person name="Wang Z.W."/>
            <person name="Zhao X."/>
            <person name="Zhong W.Y."/>
            <person name="Ma X.K."/>
            <person name="Ma L."/>
            <person name="Huang J."/>
            <person name="Chen G.Z."/>
            <person name="Huang M.Z."/>
            <person name="Huang L."/>
            <person name="Peng D.H."/>
            <person name="Luo Y.B."/>
            <person name="Zou S.Q."/>
            <person name="Chen S.P."/>
            <person name="Lan S."/>
            <person name="Tsai W.C."/>
            <person name="Van de Peer Y."/>
            <person name="Liu Z.J."/>
        </authorList>
    </citation>
    <scope>NUCLEOTIDE SEQUENCE [LARGE SCALE GENOMIC DNA]</scope>
    <source>
        <strain evidence="1">Lor288</strain>
    </source>
</reference>
<evidence type="ECO:0000313" key="2">
    <source>
        <dbReference type="Proteomes" id="UP001412067"/>
    </source>
</evidence>
<evidence type="ECO:0008006" key="3">
    <source>
        <dbReference type="Google" id="ProtNLM"/>
    </source>
</evidence>
<gene>
    <name evidence="1" type="ORF">KSP40_PGU014098</name>
</gene>
<evidence type="ECO:0000313" key="1">
    <source>
        <dbReference type="EMBL" id="KAK8967355.1"/>
    </source>
</evidence>
<name>A0ABR2MV77_9ASPA</name>
<organism evidence="1 2">
    <name type="scientific">Platanthera guangdongensis</name>
    <dbReference type="NCBI Taxonomy" id="2320717"/>
    <lineage>
        <taxon>Eukaryota</taxon>
        <taxon>Viridiplantae</taxon>
        <taxon>Streptophyta</taxon>
        <taxon>Embryophyta</taxon>
        <taxon>Tracheophyta</taxon>
        <taxon>Spermatophyta</taxon>
        <taxon>Magnoliopsida</taxon>
        <taxon>Liliopsida</taxon>
        <taxon>Asparagales</taxon>
        <taxon>Orchidaceae</taxon>
        <taxon>Orchidoideae</taxon>
        <taxon>Orchideae</taxon>
        <taxon>Orchidinae</taxon>
        <taxon>Platanthera</taxon>
    </lineage>
</organism>
<protein>
    <recommendedName>
        <fullName evidence="3">DAZ-associated protein 2</fullName>
    </recommendedName>
</protein>
<proteinExistence type="predicted"/>
<keyword evidence="2" id="KW-1185">Reference proteome</keyword>
<accession>A0ABR2MV77</accession>
<dbReference type="Proteomes" id="UP001412067">
    <property type="component" value="Unassembled WGS sequence"/>
</dbReference>
<dbReference type="EMBL" id="JBBWWR010000005">
    <property type="protein sequence ID" value="KAK8967355.1"/>
    <property type="molecule type" value="Genomic_DNA"/>
</dbReference>